<gene>
    <name evidence="1" type="ORF">NA56DRAFT_705226</name>
</gene>
<evidence type="ECO:0000313" key="1">
    <source>
        <dbReference type="EMBL" id="PMD19983.1"/>
    </source>
</evidence>
<dbReference type="AlphaFoldDB" id="A0A2J6Q128"/>
<protein>
    <submittedName>
        <fullName evidence="1">Uncharacterized protein</fullName>
    </submittedName>
</protein>
<evidence type="ECO:0000313" key="2">
    <source>
        <dbReference type="Proteomes" id="UP000235672"/>
    </source>
</evidence>
<proteinExistence type="predicted"/>
<sequence>MSSATEKPAILPPPKITLPIRKRNEVILPPGVAHASRPSIPPLPPLPPFYRLSSGNDTIEDLEERDLDGLPILLPALRPAGYYNPGTRMQALTMIESFLYQIRDKAIKRGYNPKVSKLLLDKYVADKPRKSRSTISLDIIAIIEDIVTKNSTTRSYSCAAIAAEVATRLGVKKACVEHADWTMEQEIWTDDDRAAWELA</sequence>
<dbReference type="EMBL" id="KZ613487">
    <property type="protein sequence ID" value="PMD19983.1"/>
    <property type="molecule type" value="Genomic_DNA"/>
</dbReference>
<dbReference type="Proteomes" id="UP000235672">
    <property type="component" value="Unassembled WGS sequence"/>
</dbReference>
<keyword evidence="2" id="KW-1185">Reference proteome</keyword>
<name>A0A2J6Q128_9HELO</name>
<organism evidence="1 2">
    <name type="scientific">Hyaloscypha hepaticicola</name>
    <dbReference type="NCBI Taxonomy" id="2082293"/>
    <lineage>
        <taxon>Eukaryota</taxon>
        <taxon>Fungi</taxon>
        <taxon>Dikarya</taxon>
        <taxon>Ascomycota</taxon>
        <taxon>Pezizomycotina</taxon>
        <taxon>Leotiomycetes</taxon>
        <taxon>Helotiales</taxon>
        <taxon>Hyaloscyphaceae</taxon>
        <taxon>Hyaloscypha</taxon>
    </lineage>
</organism>
<reference evidence="1 2" key="1">
    <citation type="submission" date="2016-05" db="EMBL/GenBank/DDBJ databases">
        <title>A degradative enzymes factory behind the ericoid mycorrhizal symbiosis.</title>
        <authorList>
            <consortium name="DOE Joint Genome Institute"/>
            <person name="Martino E."/>
            <person name="Morin E."/>
            <person name="Grelet G."/>
            <person name="Kuo A."/>
            <person name="Kohler A."/>
            <person name="Daghino S."/>
            <person name="Barry K."/>
            <person name="Choi C."/>
            <person name="Cichocki N."/>
            <person name="Clum A."/>
            <person name="Copeland A."/>
            <person name="Hainaut M."/>
            <person name="Haridas S."/>
            <person name="Labutti K."/>
            <person name="Lindquist E."/>
            <person name="Lipzen A."/>
            <person name="Khouja H.-R."/>
            <person name="Murat C."/>
            <person name="Ohm R."/>
            <person name="Olson A."/>
            <person name="Spatafora J."/>
            <person name="Veneault-Fourrey C."/>
            <person name="Henrissat B."/>
            <person name="Grigoriev I."/>
            <person name="Martin F."/>
            <person name="Perotto S."/>
        </authorList>
    </citation>
    <scope>NUCLEOTIDE SEQUENCE [LARGE SCALE GENOMIC DNA]</scope>
    <source>
        <strain evidence="1 2">UAMH 7357</strain>
    </source>
</reference>
<accession>A0A2J6Q128</accession>